<protein>
    <submittedName>
        <fullName evidence="1">Uncharacterized protein</fullName>
    </submittedName>
</protein>
<accession>A0A2H0RF76</accession>
<dbReference type="Proteomes" id="UP000228767">
    <property type="component" value="Unassembled WGS sequence"/>
</dbReference>
<sequence>MGQDTPGHFEIEGEGAVGQRGVRADFFDPIFLSGKILGQSRNRGLTALSNKVPAKFEPKRAVPLNLF</sequence>
<dbReference type="EMBL" id="PCYI01000005">
    <property type="protein sequence ID" value="PIR45153.1"/>
    <property type="molecule type" value="Genomic_DNA"/>
</dbReference>
<evidence type="ECO:0000313" key="2">
    <source>
        <dbReference type="Proteomes" id="UP000228767"/>
    </source>
</evidence>
<evidence type="ECO:0000313" key="1">
    <source>
        <dbReference type="EMBL" id="PIR45153.1"/>
    </source>
</evidence>
<proteinExistence type="predicted"/>
<name>A0A2H0RF76_9BACT</name>
<organism evidence="1 2">
    <name type="scientific">Candidatus Vogelbacteria bacterium CG10_big_fil_rev_8_21_14_0_10_51_16</name>
    <dbReference type="NCBI Taxonomy" id="1975045"/>
    <lineage>
        <taxon>Bacteria</taxon>
        <taxon>Candidatus Vogeliibacteriota</taxon>
    </lineage>
</organism>
<gene>
    <name evidence="1" type="ORF">COV10_00865</name>
</gene>
<comment type="caution">
    <text evidence="1">The sequence shown here is derived from an EMBL/GenBank/DDBJ whole genome shotgun (WGS) entry which is preliminary data.</text>
</comment>
<dbReference type="AlphaFoldDB" id="A0A2H0RF76"/>
<reference evidence="1 2" key="1">
    <citation type="submission" date="2017-09" db="EMBL/GenBank/DDBJ databases">
        <title>Depth-based differentiation of microbial function through sediment-hosted aquifers and enrichment of novel symbionts in the deep terrestrial subsurface.</title>
        <authorList>
            <person name="Probst A.J."/>
            <person name="Ladd B."/>
            <person name="Jarett J.K."/>
            <person name="Geller-Mcgrath D.E."/>
            <person name="Sieber C.M."/>
            <person name="Emerson J.B."/>
            <person name="Anantharaman K."/>
            <person name="Thomas B.C."/>
            <person name="Malmstrom R."/>
            <person name="Stieglmeier M."/>
            <person name="Klingl A."/>
            <person name="Woyke T."/>
            <person name="Ryan C.M."/>
            <person name="Banfield J.F."/>
        </authorList>
    </citation>
    <scope>NUCLEOTIDE SEQUENCE [LARGE SCALE GENOMIC DNA]</scope>
    <source>
        <strain evidence="1">CG10_big_fil_rev_8_21_14_0_10_51_16</strain>
    </source>
</reference>